<dbReference type="InterPro" id="IPR020846">
    <property type="entry name" value="MFS_dom"/>
</dbReference>
<reference evidence="7 8" key="1">
    <citation type="submission" date="2019-10" db="EMBL/GenBank/DDBJ databases">
        <title>Rubrobacter sp nov SCSIO 52915 isolated from a deep-sea sediment in the South China Sea.</title>
        <authorList>
            <person name="Chen R.W."/>
        </authorList>
    </citation>
    <scope>NUCLEOTIDE SEQUENCE [LARGE SCALE GENOMIC DNA]</scope>
    <source>
        <strain evidence="7 8">SCSIO 52915</strain>
    </source>
</reference>
<dbReference type="Proteomes" id="UP000502706">
    <property type="component" value="Chromosome"/>
</dbReference>
<dbReference type="CDD" id="cd17355">
    <property type="entry name" value="MFS_YcxA_like"/>
    <property type="match status" value="1"/>
</dbReference>
<accession>A0A6G8Q0M8</accession>
<feature type="transmembrane region" description="Helical" evidence="5">
    <location>
        <begin position="12"/>
        <end position="31"/>
    </location>
</feature>
<dbReference type="PANTHER" id="PTHR11360">
    <property type="entry name" value="MONOCARBOXYLATE TRANSPORTER"/>
    <property type="match status" value="1"/>
</dbReference>
<keyword evidence="4 5" id="KW-0472">Membrane</keyword>
<feature type="transmembrane region" description="Helical" evidence="5">
    <location>
        <begin position="108"/>
        <end position="135"/>
    </location>
</feature>
<feature type="transmembrane region" description="Helical" evidence="5">
    <location>
        <begin position="51"/>
        <end position="71"/>
    </location>
</feature>
<evidence type="ECO:0000256" key="1">
    <source>
        <dbReference type="ARBA" id="ARBA00004651"/>
    </source>
</evidence>
<keyword evidence="3 5" id="KW-1133">Transmembrane helix</keyword>
<feature type="transmembrane region" description="Helical" evidence="5">
    <location>
        <begin position="352"/>
        <end position="375"/>
    </location>
</feature>
<feature type="transmembrane region" description="Helical" evidence="5">
    <location>
        <begin position="381"/>
        <end position="402"/>
    </location>
</feature>
<keyword evidence="2 5" id="KW-0812">Transmembrane</keyword>
<comment type="subcellular location">
    <subcellularLocation>
        <location evidence="1">Cell membrane</location>
        <topology evidence="1">Multi-pass membrane protein</topology>
    </subcellularLocation>
</comment>
<feature type="transmembrane region" description="Helical" evidence="5">
    <location>
        <begin position="254"/>
        <end position="279"/>
    </location>
</feature>
<dbReference type="PANTHER" id="PTHR11360:SF284">
    <property type="entry name" value="EG:103B4.3 PROTEIN-RELATED"/>
    <property type="match status" value="1"/>
</dbReference>
<feature type="transmembrane region" description="Helical" evidence="5">
    <location>
        <begin position="224"/>
        <end position="248"/>
    </location>
</feature>
<dbReference type="KEGG" id="rmar:GBA65_17465"/>
<feature type="transmembrane region" description="Helical" evidence="5">
    <location>
        <begin position="147"/>
        <end position="168"/>
    </location>
</feature>
<feature type="transmembrane region" description="Helical" evidence="5">
    <location>
        <begin position="291"/>
        <end position="310"/>
    </location>
</feature>
<evidence type="ECO:0000313" key="8">
    <source>
        <dbReference type="Proteomes" id="UP000502706"/>
    </source>
</evidence>
<feature type="domain" description="Major facilitator superfamily (MFS) profile" evidence="6">
    <location>
        <begin position="17"/>
        <end position="407"/>
    </location>
</feature>
<dbReference type="Gene3D" id="1.20.1250.20">
    <property type="entry name" value="MFS general substrate transporter like domains"/>
    <property type="match status" value="2"/>
</dbReference>
<sequence>MKRPFWRRGSISYGWIIVAISVLVVFLVSGARSAFTVFIAPMEGELGWDRATVSGVAALNLVVYGVTQPLAGTLTNRFGARAVMAGGTVLVAVGFGGLFWVPSVWYLAAFYGVLFGVGVSFASLIPTSVLVARWFERGQGMAQGIVTAARPAGQTIFVPVVAALILGFGWRESYLAVGVAMAVSLPLILWLVRETPPGAEGGTEEASPGATQEAFSLRSALGTFAFWALAVGFFVCGFTDQFVAIHLVPFAEGIGISSVTAANAFAVLSAAGVVGSIAAGWLSDISSRKGALAIIYGLRALSLPLLVLVVGSGDLVLLYLFALVFGFTFIANMAPTVGIVRARYGLLSTGVLVGWLLLTHQIGGAAGTYLGGLIYDGSGSYASAFALMAAAALVGALVSLGIREARIG</sequence>
<feature type="transmembrane region" description="Helical" evidence="5">
    <location>
        <begin position="316"/>
        <end position="340"/>
    </location>
</feature>
<evidence type="ECO:0000313" key="7">
    <source>
        <dbReference type="EMBL" id="QIN80016.1"/>
    </source>
</evidence>
<feature type="transmembrane region" description="Helical" evidence="5">
    <location>
        <begin position="174"/>
        <end position="192"/>
    </location>
</feature>
<evidence type="ECO:0000256" key="2">
    <source>
        <dbReference type="ARBA" id="ARBA00022692"/>
    </source>
</evidence>
<dbReference type="GO" id="GO:0022857">
    <property type="term" value="F:transmembrane transporter activity"/>
    <property type="evidence" value="ECO:0007669"/>
    <property type="project" value="InterPro"/>
</dbReference>
<evidence type="ECO:0000256" key="4">
    <source>
        <dbReference type="ARBA" id="ARBA00023136"/>
    </source>
</evidence>
<name>A0A6G8Q0M8_9ACTN</name>
<evidence type="ECO:0000256" key="3">
    <source>
        <dbReference type="ARBA" id="ARBA00022989"/>
    </source>
</evidence>
<feature type="transmembrane region" description="Helical" evidence="5">
    <location>
        <begin position="83"/>
        <end position="102"/>
    </location>
</feature>
<proteinExistence type="predicted"/>
<dbReference type="RefSeq" id="WP_166397692.1">
    <property type="nucleotide sequence ID" value="NZ_CP045121.1"/>
</dbReference>
<evidence type="ECO:0000256" key="5">
    <source>
        <dbReference type="SAM" id="Phobius"/>
    </source>
</evidence>
<keyword evidence="8" id="KW-1185">Reference proteome</keyword>
<dbReference type="SUPFAM" id="SSF103473">
    <property type="entry name" value="MFS general substrate transporter"/>
    <property type="match status" value="1"/>
</dbReference>
<protein>
    <submittedName>
        <fullName evidence="7">MFS transporter</fullName>
    </submittedName>
</protein>
<dbReference type="InterPro" id="IPR036259">
    <property type="entry name" value="MFS_trans_sf"/>
</dbReference>
<gene>
    <name evidence="7" type="ORF">GBA65_17465</name>
</gene>
<dbReference type="EMBL" id="CP045121">
    <property type="protein sequence ID" value="QIN80016.1"/>
    <property type="molecule type" value="Genomic_DNA"/>
</dbReference>
<dbReference type="InterPro" id="IPR011701">
    <property type="entry name" value="MFS"/>
</dbReference>
<dbReference type="Pfam" id="PF07690">
    <property type="entry name" value="MFS_1"/>
    <property type="match status" value="1"/>
</dbReference>
<dbReference type="AlphaFoldDB" id="A0A6G8Q0M8"/>
<organism evidence="7 8">
    <name type="scientific">Rubrobacter marinus</name>
    <dbReference type="NCBI Taxonomy" id="2653852"/>
    <lineage>
        <taxon>Bacteria</taxon>
        <taxon>Bacillati</taxon>
        <taxon>Actinomycetota</taxon>
        <taxon>Rubrobacteria</taxon>
        <taxon>Rubrobacterales</taxon>
        <taxon>Rubrobacteraceae</taxon>
        <taxon>Rubrobacter</taxon>
    </lineage>
</organism>
<evidence type="ECO:0000259" key="6">
    <source>
        <dbReference type="PROSITE" id="PS50850"/>
    </source>
</evidence>
<dbReference type="PROSITE" id="PS50850">
    <property type="entry name" value="MFS"/>
    <property type="match status" value="1"/>
</dbReference>
<dbReference type="InterPro" id="IPR050327">
    <property type="entry name" value="Proton-linked_MCT"/>
</dbReference>
<dbReference type="GO" id="GO:0005886">
    <property type="term" value="C:plasma membrane"/>
    <property type="evidence" value="ECO:0007669"/>
    <property type="project" value="UniProtKB-SubCell"/>
</dbReference>